<feature type="transmembrane region" description="Helical" evidence="14">
    <location>
        <begin position="24"/>
        <end position="46"/>
    </location>
</feature>
<keyword evidence="5" id="KW-0479">Metal-binding</keyword>
<protein>
    <submittedName>
        <fullName evidence="16">Sterol desaturase family protein</fullName>
    </submittedName>
</protein>
<keyword evidence="9 14" id="KW-1133">Transmembrane helix</keyword>
<comment type="caution">
    <text evidence="16">The sequence shown here is derived from an EMBL/GenBank/DDBJ whole genome shotgun (WGS) entry which is preliminary data.</text>
</comment>
<keyword evidence="17" id="KW-1185">Reference proteome</keyword>
<accession>A0ABV6PPD4</accession>
<feature type="domain" description="Fatty acid hydroxylase" evidence="15">
    <location>
        <begin position="60"/>
        <end position="190"/>
    </location>
</feature>
<keyword evidence="10" id="KW-0560">Oxidoreductase</keyword>
<evidence type="ECO:0000256" key="13">
    <source>
        <dbReference type="ARBA" id="ARBA00023160"/>
    </source>
</evidence>
<sequence length="201" mass="22337">MARWALAPFQGLMRPLAQLSTTRLNLRLGLSADSLTAAVLILAAIADGGLRWPWALLTVALGLWVFSFIEYAAHRWLFHGRHTGPFKRGHGHHHLDPLGYDALPFFLPPLFMGALAGLFALVLPVDYALLLAGVVAAGYAAYGISHVLIHVHHFKSPRLQRWVAFHDEHHRHADKNFGVTSSLWDVILGTRYQPKARPASH</sequence>
<feature type="transmembrane region" description="Helical" evidence="14">
    <location>
        <begin position="52"/>
        <end position="77"/>
    </location>
</feature>
<keyword evidence="8" id="KW-0862">Zinc</keyword>
<evidence type="ECO:0000256" key="11">
    <source>
        <dbReference type="ARBA" id="ARBA00023098"/>
    </source>
</evidence>
<keyword evidence="4 14" id="KW-0812">Transmembrane</keyword>
<evidence type="ECO:0000256" key="3">
    <source>
        <dbReference type="ARBA" id="ARBA00022516"/>
    </source>
</evidence>
<evidence type="ECO:0000256" key="1">
    <source>
        <dbReference type="ARBA" id="ARBA00001947"/>
    </source>
</evidence>
<feature type="transmembrane region" description="Helical" evidence="14">
    <location>
        <begin position="127"/>
        <end position="151"/>
    </location>
</feature>
<evidence type="ECO:0000256" key="7">
    <source>
        <dbReference type="ARBA" id="ARBA00022832"/>
    </source>
</evidence>
<evidence type="ECO:0000256" key="6">
    <source>
        <dbReference type="ARBA" id="ARBA00022824"/>
    </source>
</evidence>
<dbReference type="InterPro" id="IPR014430">
    <property type="entry name" value="Scs7"/>
</dbReference>
<evidence type="ECO:0000256" key="12">
    <source>
        <dbReference type="ARBA" id="ARBA00023136"/>
    </source>
</evidence>
<keyword evidence="11" id="KW-0443">Lipid metabolism</keyword>
<evidence type="ECO:0000256" key="14">
    <source>
        <dbReference type="SAM" id="Phobius"/>
    </source>
</evidence>
<gene>
    <name evidence="16" type="ORF">ACFFGG_03910</name>
</gene>
<name>A0ABV6PPD4_9BURK</name>
<dbReference type="Proteomes" id="UP001589834">
    <property type="component" value="Unassembled WGS sequence"/>
</dbReference>
<dbReference type="InterPro" id="IPR006694">
    <property type="entry name" value="Fatty_acid_hydroxylase"/>
</dbReference>
<keyword evidence="6" id="KW-0256">Endoplasmic reticulum</keyword>
<evidence type="ECO:0000256" key="8">
    <source>
        <dbReference type="ARBA" id="ARBA00022833"/>
    </source>
</evidence>
<reference evidence="16 17" key="1">
    <citation type="submission" date="2024-09" db="EMBL/GenBank/DDBJ databases">
        <authorList>
            <person name="Sun Q."/>
            <person name="Mori K."/>
        </authorList>
    </citation>
    <scope>NUCLEOTIDE SEQUENCE [LARGE SCALE GENOMIC DNA]</scope>
    <source>
        <strain evidence="16 17">NCAIM B.02336</strain>
    </source>
</reference>
<dbReference type="EMBL" id="JBHLTN010000007">
    <property type="protein sequence ID" value="MFC0591694.1"/>
    <property type="molecule type" value="Genomic_DNA"/>
</dbReference>
<keyword evidence="7" id="KW-0276">Fatty acid metabolism</keyword>
<evidence type="ECO:0000256" key="4">
    <source>
        <dbReference type="ARBA" id="ARBA00022692"/>
    </source>
</evidence>
<evidence type="ECO:0000256" key="9">
    <source>
        <dbReference type="ARBA" id="ARBA00022989"/>
    </source>
</evidence>
<evidence type="ECO:0000313" key="17">
    <source>
        <dbReference type="Proteomes" id="UP001589834"/>
    </source>
</evidence>
<keyword evidence="3" id="KW-0444">Lipid biosynthesis</keyword>
<organism evidence="16 17">
    <name type="scientific">Ottowia pentelensis</name>
    <dbReference type="NCBI Taxonomy" id="511108"/>
    <lineage>
        <taxon>Bacteria</taxon>
        <taxon>Pseudomonadati</taxon>
        <taxon>Pseudomonadota</taxon>
        <taxon>Betaproteobacteria</taxon>
        <taxon>Burkholderiales</taxon>
        <taxon>Comamonadaceae</taxon>
        <taxon>Ottowia</taxon>
    </lineage>
</organism>
<comment type="subcellular location">
    <subcellularLocation>
        <location evidence="2">Endoplasmic reticulum membrane</location>
        <topology evidence="2">Multi-pass membrane protein</topology>
    </subcellularLocation>
</comment>
<dbReference type="Pfam" id="PF04116">
    <property type="entry name" value="FA_hydroxylase"/>
    <property type="match status" value="1"/>
</dbReference>
<dbReference type="PANTHER" id="PTHR12863">
    <property type="entry name" value="FATTY ACID HYDROXYLASE"/>
    <property type="match status" value="1"/>
</dbReference>
<keyword evidence="12 14" id="KW-0472">Membrane</keyword>
<evidence type="ECO:0000256" key="2">
    <source>
        <dbReference type="ARBA" id="ARBA00004477"/>
    </source>
</evidence>
<dbReference type="PANTHER" id="PTHR12863:SF1">
    <property type="entry name" value="FATTY ACID 2-HYDROXYLASE"/>
    <property type="match status" value="1"/>
</dbReference>
<proteinExistence type="predicted"/>
<evidence type="ECO:0000256" key="5">
    <source>
        <dbReference type="ARBA" id="ARBA00022723"/>
    </source>
</evidence>
<comment type="cofactor">
    <cofactor evidence="1">
        <name>Zn(2+)</name>
        <dbReference type="ChEBI" id="CHEBI:29105"/>
    </cofactor>
</comment>
<evidence type="ECO:0000313" key="16">
    <source>
        <dbReference type="EMBL" id="MFC0591694.1"/>
    </source>
</evidence>
<keyword evidence="13" id="KW-0275">Fatty acid biosynthesis</keyword>
<evidence type="ECO:0000256" key="10">
    <source>
        <dbReference type="ARBA" id="ARBA00023002"/>
    </source>
</evidence>
<feature type="transmembrane region" description="Helical" evidence="14">
    <location>
        <begin position="98"/>
        <end position="121"/>
    </location>
</feature>
<evidence type="ECO:0000259" key="15">
    <source>
        <dbReference type="Pfam" id="PF04116"/>
    </source>
</evidence>